<keyword evidence="2" id="KW-1185">Reference proteome</keyword>
<evidence type="ECO:0000313" key="1">
    <source>
        <dbReference type="EMBL" id="QZE14410.1"/>
    </source>
</evidence>
<dbReference type="Proteomes" id="UP000826212">
    <property type="component" value="Chromosome"/>
</dbReference>
<sequence>MITIDFLHKIFLEQGSISTDTRKIISKSIYFALKGENFDGNKYIDEAIEKGASYVVYDNHNYHKEDPRYLYVEDVLETLQQLALYHRRYCKTKIIGITGTNGKTTTKELIASVLKKNYRTIATEGNLNNHIGVPLTLLKIKKEDEIAIIEMGANHPKEIEFLCSITEPDYGIITNVGKAHLEGFGSFEMIQKTKAELYHSVVSRGGEIFIHHEDTLLNNLLPKGAKTIHYSTTGNSDADTYITEENDHSILIRVKAKFEKGYLYILTNLVGSYNCANIAAAICIGRHFHVEPLLIKEAIDKYVPTNMRSQYTRRKYNDLIVDTYNANPSSMKEALLNFDKLKHPQKIIILGDMLELGDVSEKEHQLVIDKLQEMNIQTYFLVGDIFSKIAPSEHTFINTESLIAYLKDQEIKNSLVLIKGSRGIGLEKILYLF</sequence>
<dbReference type="EMBL" id="CP081303">
    <property type="protein sequence ID" value="QZE14410.1"/>
    <property type="molecule type" value="Genomic_DNA"/>
</dbReference>
<organism evidence="1 2">
    <name type="scientific">Halosquirtibacter laminarini</name>
    <dbReference type="NCBI Taxonomy" id="3374600"/>
    <lineage>
        <taxon>Bacteria</taxon>
        <taxon>Pseudomonadati</taxon>
        <taxon>Bacteroidota</taxon>
        <taxon>Bacteroidia</taxon>
        <taxon>Marinilabiliales</taxon>
        <taxon>Prolixibacteraceae</taxon>
        <taxon>Halosquirtibacter</taxon>
    </lineage>
</organism>
<accession>A0AC61NFK6</accession>
<gene>
    <name evidence="1" type="ORF">K4L44_00540</name>
</gene>
<evidence type="ECO:0000313" key="2">
    <source>
        <dbReference type="Proteomes" id="UP000826212"/>
    </source>
</evidence>
<name>A0AC61NFK6_9BACT</name>
<proteinExistence type="predicted"/>
<protein>
    <submittedName>
        <fullName evidence="1">UDP-N-acetylmuramoyl-tripeptide--D-alanyl-D-alanine ligase</fullName>
    </submittedName>
</protein>
<keyword evidence="1" id="KW-0436">Ligase</keyword>
<reference evidence="1" key="1">
    <citation type="submission" date="2021-08" db="EMBL/GenBank/DDBJ databases">
        <title>Novel anaerobic bacterium isolated from sea squirt in East Sea, Republic of Korea.</title>
        <authorList>
            <person name="Nguyen T.H."/>
            <person name="Li Z."/>
            <person name="Lee Y.-J."/>
            <person name="Ko J."/>
            <person name="Kim S.-G."/>
        </authorList>
    </citation>
    <scope>NUCLEOTIDE SEQUENCE</scope>
    <source>
        <strain evidence="1">KCTC 25031</strain>
    </source>
</reference>